<evidence type="ECO:0000313" key="2">
    <source>
        <dbReference type="Proteomes" id="UP001152747"/>
    </source>
</evidence>
<sequence length="68" mass="7684">MKIFDFFSILNIFGLTFAGHFHGGKWFKKRPIVEIQETTTIEPDPILEQPTQTLTSQSLANMMRIGGG</sequence>
<comment type="caution">
    <text evidence="1">The sequence shown here is derived from an EMBL/GenBank/DDBJ whole genome shotgun (WGS) entry which is preliminary data.</text>
</comment>
<organism evidence="1 2">
    <name type="scientific">Caenorhabditis angaria</name>
    <dbReference type="NCBI Taxonomy" id="860376"/>
    <lineage>
        <taxon>Eukaryota</taxon>
        <taxon>Metazoa</taxon>
        <taxon>Ecdysozoa</taxon>
        <taxon>Nematoda</taxon>
        <taxon>Chromadorea</taxon>
        <taxon>Rhabditida</taxon>
        <taxon>Rhabditina</taxon>
        <taxon>Rhabditomorpha</taxon>
        <taxon>Rhabditoidea</taxon>
        <taxon>Rhabditidae</taxon>
        <taxon>Peloderinae</taxon>
        <taxon>Caenorhabditis</taxon>
    </lineage>
</organism>
<accession>A0A9P1IFI5</accession>
<protein>
    <submittedName>
        <fullName evidence="1">Uncharacterized protein</fullName>
    </submittedName>
</protein>
<name>A0A9P1IFI5_9PELO</name>
<evidence type="ECO:0000313" key="1">
    <source>
        <dbReference type="EMBL" id="CAI5443638.1"/>
    </source>
</evidence>
<dbReference type="AlphaFoldDB" id="A0A9P1IFI5"/>
<proteinExistence type="predicted"/>
<dbReference type="Proteomes" id="UP001152747">
    <property type="component" value="Unassembled WGS sequence"/>
</dbReference>
<dbReference type="EMBL" id="CANHGI010000002">
    <property type="protein sequence ID" value="CAI5443638.1"/>
    <property type="molecule type" value="Genomic_DNA"/>
</dbReference>
<gene>
    <name evidence="1" type="ORF">CAMP_LOCUS6275</name>
</gene>
<keyword evidence="2" id="KW-1185">Reference proteome</keyword>
<reference evidence="1" key="1">
    <citation type="submission" date="2022-11" db="EMBL/GenBank/DDBJ databases">
        <authorList>
            <person name="Kikuchi T."/>
        </authorList>
    </citation>
    <scope>NUCLEOTIDE SEQUENCE</scope>
    <source>
        <strain evidence="1">PS1010</strain>
    </source>
</reference>